<evidence type="ECO:0000313" key="7">
    <source>
        <dbReference type="EMBL" id="MCF2533572.1"/>
    </source>
</evidence>
<keyword evidence="2" id="KW-0808">Transferase</keyword>
<organism evidence="7 8">
    <name type="scientific">Yinghuangia soli</name>
    <dbReference type="NCBI Taxonomy" id="2908204"/>
    <lineage>
        <taxon>Bacteria</taxon>
        <taxon>Bacillati</taxon>
        <taxon>Actinomycetota</taxon>
        <taxon>Actinomycetes</taxon>
        <taxon>Kitasatosporales</taxon>
        <taxon>Streptomycetaceae</taxon>
        <taxon>Yinghuangia</taxon>
    </lineage>
</organism>
<keyword evidence="3" id="KW-0133">Cell shape</keyword>
<dbReference type="PANTHER" id="PTHR36174:SF1">
    <property type="entry name" value="LIPID II:GLYCINE GLYCYLTRANSFERASE"/>
    <property type="match status" value="1"/>
</dbReference>
<evidence type="ECO:0000256" key="3">
    <source>
        <dbReference type="ARBA" id="ARBA00022960"/>
    </source>
</evidence>
<evidence type="ECO:0000256" key="2">
    <source>
        <dbReference type="ARBA" id="ARBA00022679"/>
    </source>
</evidence>
<dbReference type="Proteomes" id="UP001165378">
    <property type="component" value="Unassembled WGS sequence"/>
</dbReference>
<dbReference type="GO" id="GO:0009252">
    <property type="term" value="P:peptidoglycan biosynthetic process"/>
    <property type="evidence" value="ECO:0007669"/>
    <property type="project" value="UniProtKB-KW"/>
</dbReference>
<keyword evidence="8" id="KW-1185">Reference proteome</keyword>
<dbReference type="Pfam" id="PF02388">
    <property type="entry name" value="FemAB"/>
    <property type="match status" value="2"/>
</dbReference>
<name>A0AA41Q967_9ACTN</name>
<dbReference type="RefSeq" id="WP_235058341.1">
    <property type="nucleotide sequence ID" value="NZ_JAKFHA010000052.1"/>
</dbReference>
<dbReference type="InterPro" id="IPR016181">
    <property type="entry name" value="Acyl_CoA_acyltransferase"/>
</dbReference>
<gene>
    <name evidence="7" type="ORF">LZ495_41025</name>
</gene>
<protein>
    <submittedName>
        <fullName evidence="7">Aminoacyltransferase</fullName>
    </submittedName>
</protein>
<dbReference type="EMBL" id="JAKFHA010000052">
    <property type="protein sequence ID" value="MCF2533572.1"/>
    <property type="molecule type" value="Genomic_DNA"/>
</dbReference>
<dbReference type="PANTHER" id="PTHR36174">
    <property type="entry name" value="LIPID II:GLYCINE GLYCYLTRANSFERASE"/>
    <property type="match status" value="1"/>
</dbReference>
<dbReference type="SUPFAM" id="SSF55729">
    <property type="entry name" value="Acyl-CoA N-acyltransferases (Nat)"/>
    <property type="match status" value="2"/>
</dbReference>
<dbReference type="GO" id="GO:0016755">
    <property type="term" value="F:aminoacyltransferase activity"/>
    <property type="evidence" value="ECO:0007669"/>
    <property type="project" value="InterPro"/>
</dbReference>
<keyword evidence="5" id="KW-0012">Acyltransferase</keyword>
<dbReference type="AlphaFoldDB" id="A0AA41Q967"/>
<dbReference type="Gene3D" id="3.40.630.30">
    <property type="match status" value="2"/>
</dbReference>
<dbReference type="InterPro" id="IPR050644">
    <property type="entry name" value="PG_Glycine_Bridge_Synth"/>
</dbReference>
<accession>A0AA41Q967</accession>
<proteinExistence type="inferred from homology"/>
<comment type="similarity">
    <text evidence="1">Belongs to the FemABX family.</text>
</comment>
<evidence type="ECO:0000256" key="5">
    <source>
        <dbReference type="ARBA" id="ARBA00023315"/>
    </source>
</evidence>
<keyword evidence="4" id="KW-0573">Peptidoglycan synthesis</keyword>
<dbReference type="GO" id="GO:0008360">
    <property type="term" value="P:regulation of cell shape"/>
    <property type="evidence" value="ECO:0007669"/>
    <property type="project" value="UniProtKB-KW"/>
</dbReference>
<evidence type="ECO:0000256" key="4">
    <source>
        <dbReference type="ARBA" id="ARBA00022984"/>
    </source>
</evidence>
<evidence type="ECO:0000313" key="8">
    <source>
        <dbReference type="Proteomes" id="UP001165378"/>
    </source>
</evidence>
<keyword evidence="6" id="KW-0961">Cell wall biogenesis/degradation</keyword>
<dbReference type="InterPro" id="IPR003447">
    <property type="entry name" value="FEMABX"/>
</dbReference>
<dbReference type="PROSITE" id="PS51191">
    <property type="entry name" value="FEMABX"/>
    <property type="match status" value="1"/>
</dbReference>
<evidence type="ECO:0000256" key="6">
    <source>
        <dbReference type="ARBA" id="ARBA00023316"/>
    </source>
</evidence>
<evidence type="ECO:0000256" key="1">
    <source>
        <dbReference type="ARBA" id="ARBA00009943"/>
    </source>
</evidence>
<reference evidence="7" key="1">
    <citation type="submission" date="2022-01" db="EMBL/GenBank/DDBJ databases">
        <title>Genome-Based Taxonomic Classification of the Phylum Actinobacteria.</title>
        <authorList>
            <person name="Gao Y."/>
        </authorList>
    </citation>
    <scope>NUCLEOTIDE SEQUENCE</scope>
    <source>
        <strain evidence="7">KLBMP 8922</strain>
    </source>
</reference>
<sequence length="382" mass="42469">MRPTVRPISAAEHLAYVRAQRSVSFLQTPAWGGVKTEWRSESLGWFDGGRLVGAGLVLHRPVPRLRRFTLAYLPEGPDIDWTGELDVWLDPLAAYLKAQGAFAIRLGPPVRTHTWSAAQVKEGLADPGVERLTDLSGGPTGPVGARVTGRLRDAGWLLQSPQDGFGTGHPQFKYEIPLVGRTEDDLLGGMNQLWRRNIRKAAKEGVEVTVGENLGEDLGQDLKAFHDLYVHTAERDRFTPRPLRYFEGMFAALSAEDPERIRLYLARHQGDLVAAAILVRVGAHAWYAYGASATEKREVRGSNACQWAMIRDSLAVGCDVYDLRGITPTLDADDPHVGLIQFKAGAGGQAVRYTGEWDLPLRPTVYRAFELYMRHHMRNRGR</sequence>
<dbReference type="GO" id="GO:0071555">
    <property type="term" value="P:cell wall organization"/>
    <property type="evidence" value="ECO:0007669"/>
    <property type="project" value="UniProtKB-KW"/>
</dbReference>
<comment type="caution">
    <text evidence="7">The sequence shown here is derived from an EMBL/GenBank/DDBJ whole genome shotgun (WGS) entry which is preliminary data.</text>
</comment>